<evidence type="ECO:0000313" key="2">
    <source>
        <dbReference type="Proteomes" id="UP000663792"/>
    </source>
</evidence>
<dbReference type="Proteomes" id="UP000663792">
    <property type="component" value="Unassembled WGS sequence"/>
</dbReference>
<dbReference type="InterPro" id="IPR022513">
    <property type="entry name" value="TOMM_pelo"/>
</dbReference>
<dbReference type="RefSeq" id="WP_205261866.1">
    <property type="nucleotide sequence ID" value="NZ_JAERWK010000021.1"/>
</dbReference>
<dbReference type="AlphaFoldDB" id="A0A939C315"/>
<dbReference type="EMBL" id="JAERWK010000021">
    <property type="protein sequence ID" value="MBM9468909.1"/>
    <property type="molecule type" value="Genomic_DNA"/>
</dbReference>
<dbReference type="SUPFAM" id="SSF56209">
    <property type="entry name" value="Nitrile hydratase alpha chain"/>
    <property type="match status" value="1"/>
</dbReference>
<dbReference type="GO" id="GO:0046914">
    <property type="term" value="F:transition metal ion binding"/>
    <property type="evidence" value="ECO:0007669"/>
    <property type="project" value="InterPro"/>
</dbReference>
<comment type="caution">
    <text evidence="1">The sequence shown here is derived from an EMBL/GenBank/DDBJ whole genome shotgun (WGS) entry which is preliminary data.</text>
</comment>
<dbReference type="GO" id="GO:0003824">
    <property type="term" value="F:catalytic activity"/>
    <property type="evidence" value="ECO:0007669"/>
    <property type="project" value="InterPro"/>
</dbReference>
<organism evidence="1 2">
    <name type="scientific">Nakamurella leprariae</name>
    <dbReference type="NCBI Taxonomy" id="2803911"/>
    <lineage>
        <taxon>Bacteria</taxon>
        <taxon>Bacillati</taxon>
        <taxon>Actinomycetota</taxon>
        <taxon>Actinomycetes</taxon>
        <taxon>Nakamurellales</taxon>
        <taxon>Nakamurellaceae</taxon>
        <taxon>Nakamurella</taxon>
    </lineage>
</organism>
<protein>
    <submittedName>
        <fullName evidence="1">NHLP leader peptide family RiPP</fullName>
    </submittedName>
</protein>
<reference evidence="1" key="1">
    <citation type="submission" date="2021-01" db="EMBL/GenBank/DDBJ databases">
        <title>YIM 132084 draft genome.</title>
        <authorList>
            <person name="An D."/>
        </authorList>
    </citation>
    <scope>NUCLEOTIDE SEQUENCE</scope>
    <source>
        <strain evidence="1">YIM 132084</strain>
    </source>
</reference>
<proteinExistence type="predicted"/>
<evidence type="ECO:0000313" key="1">
    <source>
        <dbReference type="EMBL" id="MBM9468909.1"/>
    </source>
</evidence>
<dbReference type="Gene3D" id="3.90.330.10">
    <property type="entry name" value="Nitrile hydratase alpha /Thiocyanate hydrolase gamma"/>
    <property type="match status" value="1"/>
</dbReference>
<dbReference type="NCBIfam" id="TIGR03793">
    <property type="entry name" value="leader_NHLP"/>
    <property type="match status" value="1"/>
</dbReference>
<accession>A0A939C315</accession>
<gene>
    <name evidence="1" type="ORF">JL106_16615</name>
</gene>
<name>A0A939C315_9ACTN</name>
<dbReference type="InterPro" id="IPR036648">
    <property type="entry name" value="CN_Hdrase_a/SCN_Hdrase_g_sf"/>
</dbReference>
<keyword evidence="2" id="KW-1185">Reference proteome</keyword>
<sequence>MDMNELLTRSATDPEFRAALIADPRAALSAEGVVVPAEVGITVVESVPGEMVLALPPAVSDDEELSEDALAGAAAGTGFVGVLTQYFMPQLPMGPGPVLSTGTINSALRSQG</sequence>